<dbReference type="InterPro" id="IPR010982">
    <property type="entry name" value="Lambda_DNA-bd_dom_sf"/>
</dbReference>
<dbReference type="Proteomes" id="UP001232245">
    <property type="component" value="Unassembled WGS sequence"/>
</dbReference>
<dbReference type="CDD" id="cd01392">
    <property type="entry name" value="HTH_LacI"/>
    <property type="match status" value="1"/>
</dbReference>
<dbReference type="GO" id="GO:0003677">
    <property type="term" value="F:DNA binding"/>
    <property type="evidence" value="ECO:0007669"/>
    <property type="project" value="UniProtKB-KW"/>
</dbReference>
<dbReference type="RefSeq" id="WP_174881851.1">
    <property type="nucleotide sequence ID" value="NZ_CADEPK010000447.1"/>
</dbReference>
<dbReference type="InterPro" id="IPR001761">
    <property type="entry name" value="Peripla_BP/Lac1_sug-bd_dom"/>
</dbReference>
<name>A0ABT9Z1M4_9BACI</name>
<dbReference type="PANTHER" id="PTHR30146">
    <property type="entry name" value="LACI-RELATED TRANSCRIPTIONAL REPRESSOR"/>
    <property type="match status" value="1"/>
</dbReference>
<proteinExistence type="predicted"/>
<gene>
    <name evidence="5" type="ORF">J2S02_002086</name>
</gene>
<dbReference type="Gene3D" id="3.40.50.2300">
    <property type="match status" value="2"/>
</dbReference>
<accession>A0ABT9Z1M4</accession>
<dbReference type="InterPro" id="IPR000843">
    <property type="entry name" value="HTH_LacI"/>
</dbReference>
<comment type="caution">
    <text evidence="5">The sequence shown here is derived from an EMBL/GenBank/DDBJ whole genome shotgun (WGS) entry which is preliminary data.</text>
</comment>
<dbReference type="Pfam" id="PF00356">
    <property type="entry name" value="LacI"/>
    <property type="match status" value="1"/>
</dbReference>
<dbReference type="CDD" id="cd06286">
    <property type="entry name" value="PBP1_CcpB-like"/>
    <property type="match status" value="1"/>
</dbReference>
<reference evidence="5 6" key="1">
    <citation type="submission" date="2023-07" db="EMBL/GenBank/DDBJ databases">
        <title>Genomic Encyclopedia of Type Strains, Phase IV (KMG-IV): sequencing the most valuable type-strain genomes for metagenomic binning, comparative biology and taxonomic classification.</title>
        <authorList>
            <person name="Goeker M."/>
        </authorList>
    </citation>
    <scope>NUCLEOTIDE SEQUENCE [LARGE SCALE GENOMIC DNA]</scope>
    <source>
        <strain evidence="5 6">DSM 17723</strain>
    </source>
</reference>
<evidence type="ECO:0000259" key="4">
    <source>
        <dbReference type="PROSITE" id="PS50932"/>
    </source>
</evidence>
<evidence type="ECO:0000313" key="6">
    <source>
        <dbReference type="Proteomes" id="UP001232245"/>
    </source>
</evidence>
<evidence type="ECO:0000313" key="5">
    <source>
        <dbReference type="EMBL" id="MDQ0225742.1"/>
    </source>
</evidence>
<feature type="domain" description="HTH lacI-type" evidence="4">
    <location>
        <begin position="2"/>
        <end position="56"/>
    </location>
</feature>
<dbReference type="Gene3D" id="1.10.260.40">
    <property type="entry name" value="lambda repressor-like DNA-binding domains"/>
    <property type="match status" value="1"/>
</dbReference>
<dbReference type="PROSITE" id="PS00356">
    <property type="entry name" value="HTH_LACI_1"/>
    <property type="match status" value="1"/>
</dbReference>
<keyword evidence="6" id="KW-1185">Reference proteome</keyword>
<dbReference type="PRINTS" id="PR00036">
    <property type="entry name" value="HTHLACI"/>
</dbReference>
<dbReference type="SUPFAM" id="SSF47413">
    <property type="entry name" value="lambda repressor-like DNA-binding domains"/>
    <property type="match status" value="1"/>
</dbReference>
<dbReference type="PROSITE" id="PS50932">
    <property type="entry name" value="HTH_LACI_2"/>
    <property type="match status" value="1"/>
</dbReference>
<dbReference type="SMART" id="SM00354">
    <property type="entry name" value="HTH_LACI"/>
    <property type="match status" value="1"/>
</dbReference>
<keyword evidence="1" id="KW-0805">Transcription regulation</keyword>
<dbReference type="EMBL" id="JAUSTZ010000003">
    <property type="protein sequence ID" value="MDQ0225742.1"/>
    <property type="molecule type" value="Genomic_DNA"/>
</dbReference>
<keyword evidence="2 5" id="KW-0238">DNA-binding</keyword>
<keyword evidence="3" id="KW-0804">Transcription</keyword>
<dbReference type="Pfam" id="PF00532">
    <property type="entry name" value="Peripla_BP_1"/>
    <property type="match status" value="1"/>
</dbReference>
<dbReference type="SUPFAM" id="SSF53822">
    <property type="entry name" value="Periplasmic binding protein-like I"/>
    <property type="match status" value="1"/>
</dbReference>
<dbReference type="PANTHER" id="PTHR30146:SF136">
    <property type="entry name" value="NTD BIOSYNTHESIS OPERON REGULATOR NTDR"/>
    <property type="match status" value="1"/>
</dbReference>
<evidence type="ECO:0000256" key="3">
    <source>
        <dbReference type="ARBA" id="ARBA00023163"/>
    </source>
</evidence>
<dbReference type="InterPro" id="IPR028082">
    <property type="entry name" value="Peripla_BP_I"/>
</dbReference>
<organism evidence="5 6">
    <name type="scientific">Metabacillus niabensis</name>
    <dbReference type="NCBI Taxonomy" id="324854"/>
    <lineage>
        <taxon>Bacteria</taxon>
        <taxon>Bacillati</taxon>
        <taxon>Bacillota</taxon>
        <taxon>Bacilli</taxon>
        <taxon>Bacillales</taxon>
        <taxon>Bacillaceae</taxon>
        <taxon>Metabacillus</taxon>
    </lineage>
</organism>
<evidence type="ECO:0000256" key="1">
    <source>
        <dbReference type="ARBA" id="ARBA00023015"/>
    </source>
</evidence>
<protein>
    <submittedName>
        <fullName evidence="5">DNA-binding LacI/PurR family transcriptional regulator</fullName>
    </submittedName>
</protein>
<evidence type="ECO:0000256" key="2">
    <source>
        <dbReference type="ARBA" id="ARBA00023125"/>
    </source>
</evidence>
<sequence length="329" mass="36740">MVTIYDIARLSGVSKSTVSRVISNHPHVSAETRSKVLNIMQQHQYVPNSLAKQLRQKQTKSIAILVPNLNHPYFSQLVSYLSAACYAKGFKTVVHQTFSSKQIEIDVYTQLQRNEFDAIILASSSTLSEEEVAAYTENKLVIACNEDYSGTYFDVFCLNEEEVTMKATAYLLNKGISKLGFCSDYIDSPLQQARLKGFISAHDKKGLNYNKDFLFNHISTIEDGIKLGEKIFHEHLEIEGIIAGSDFVAAGLIKSAVNNNIQIPQYFSIIGFDNHPISLVTSPQISTISNCIQEMTTELVDHVIRKMNGSKQTPIKKVYNGEVIIRGSC</sequence>